<reference evidence="2" key="1">
    <citation type="journal article" date="2015" name="Nature">
        <title>Complex archaea that bridge the gap between prokaryotes and eukaryotes.</title>
        <authorList>
            <person name="Spang A."/>
            <person name="Saw J.H."/>
            <person name="Jorgensen S.L."/>
            <person name="Zaremba-Niedzwiedzka K."/>
            <person name="Martijn J."/>
            <person name="Lind A.E."/>
            <person name="van Eijk R."/>
            <person name="Schleper C."/>
            <person name="Guy L."/>
            <person name="Ettema T.J."/>
        </authorList>
    </citation>
    <scope>NUCLEOTIDE SEQUENCE</scope>
</reference>
<feature type="compositionally biased region" description="Low complexity" evidence="1">
    <location>
        <begin position="29"/>
        <end position="39"/>
    </location>
</feature>
<feature type="region of interest" description="Disordered" evidence="1">
    <location>
        <begin position="29"/>
        <end position="51"/>
    </location>
</feature>
<protein>
    <submittedName>
        <fullName evidence="2">Uncharacterized protein</fullName>
    </submittedName>
</protein>
<dbReference type="EMBL" id="LAZR01000110">
    <property type="protein sequence ID" value="KKN90413.1"/>
    <property type="molecule type" value="Genomic_DNA"/>
</dbReference>
<proteinExistence type="predicted"/>
<name>A0A0F9XF06_9ZZZZ</name>
<evidence type="ECO:0000313" key="2">
    <source>
        <dbReference type="EMBL" id="KKN90413.1"/>
    </source>
</evidence>
<feature type="compositionally biased region" description="Polar residues" evidence="1">
    <location>
        <begin position="40"/>
        <end position="51"/>
    </location>
</feature>
<evidence type="ECO:0000256" key="1">
    <source>
        <dbReference type="SAM" id="MobiDB-lite"/>
    </source>
</evidence>
<sequence length="176" mass="18372">MFGSTRRTLTAAAVLAAVLVSGCAAPSTQTVSSTPSVKTATDNPSVVRSGGTSTVDLNTWSSHKNLGAPVGVYATRDAYFASNPGSNTFSITKRGIMSFNFHRDGSADMYYMGSLKPITVPVTVGAVRDNTVCFQKTGKFHGGCVSLFKAPSGGYMADAIFGNGQMRTFKAYGLNG</sequence>
<accession>A0A0F9XF06</accession>
<dbReference type="PROSITE" id="PS51257">
    <property type="entry name" value="PROKAR_LIPOPROTEIN"/>
    <property type="match status" value="1"/>
</dbReference>
<dbReference type="AlphaFoldDB" id="A0A0F9XF06"/>
<gene>
    <name evidence="2" type="ORF">LCGC14_0227820</name>
</gene>
<organism evidence="2">
    <name type="scientific">marine sediment metagenome</name>
    <dbReference type="NCBI Taxonomy" id="412755"/>
    <lineage>
        <taxon>unclassified sequences</taxon>
        <taxon>metagenomes</taxon>
        <taxon>ecological metagenomes</taxon>
    </lineage>
</organism>
<comment type="caution">
    <text evidence="2">The sequence shown here is derived from an EMBL/GenBank/DDBJ whole genome shotgun (WGS) entry which is preliminary data.</text>
</comment>